<organism evidence="1 2">
    <name type="scientific">Rangifer tarandus platyrhynchus</name>
    <name type="common">Svalbard reindeer</name>
    <dbReference type="NCBI Taxonomy" id="3082113"/>
    <lineage>
        <taxon>Eukaryota</taxon>
        <taxon>Metazoa</taxon>
        <taxon>Chordata</taxon>
        <taxon>Craniata</taxon>
        <taxon>Vertebrata</taxon>
        <taxon>Euteleostomi</taxon>
        <taxon>Mammalia</taxon>
        <taxon>Eutheria</taxon>
        <taxon>Laurasiatheria</taxon>
        <taxon>Artiodactyla</taxon>
        <taxon>Ruminantia</taxon>
        <taxon>Pecora</taxon>
        <taxon>Cervidae</taxon>
        <taxon>Odocoileinae</taxon>
        <taxon>Rangifer</taxon>
    </lineage>
</organism>
<sequence length="169" mass="18388">MDREAQGMLQIGARQPHSERSRCHRVRWLGASLCLENQPLLPAARIGGPSRETLWLRPGRQRTRSRQEGASRGFFFLSLSLFSAQSDPHPPPRGEARAASLHPLSKRSTETVAGASLEVPMELPSPQLPLACTSLSRSPLPPRPPSLKVQTRPKATAGAELAGQPNAPR</sequence>
<reference evidence="1" key="2">
    <citation type="submission" date="2025-03" db="EMBL/GenBank/DDBJ databases">
        <authorList>
            <consortium name="ELIXIR-Norway"/>
            <consortium name="Elixir Norway"/>
        </authorList>
    </citation>
    <scope>NUCLEOTIDE SEQUENCE</scope>
</reference>
<proteinExistence type="predicted"/>
<dbReference type="EMBL" id="OX596097">
    <property type="protein sequence ID" value="CAM9613683.1"/>
    <property type="molecule type" value="Genomic_DNA"/>
</dbReference>
<gene>
    <name evidence="1" type="ORF">MRATA1EN22A_LOCUS5004</name>
</gene>
<reference evidence="1" key="1">
    <citation type="submission" date="2023-05" db="EMBL/GenBank/DDBJ databases">
        <authorList>
            <consortium name="ELIXIR-Norway"/>
        </authorList>
    </citation>
    <scope>NUCLEOTIDE SEQUENCE</scope>
</reference>
<evidence type="ECO:0000313" key="2">
    <source>
        <dbReference type="Proteomes" id="UP001162501"/>
    </source>
</evidence>
<accession>A0AC59YDU4</accession>
<protein>
    <submittedName>
        <fullName evidence="1">Uncharacterized protein</fullName>
    </submittedName>
</protein>
<evidence type="ECO:0000313" key="1">
    <source>
        <dbReference type="EMBL" id="CAM9613683.1"/>
    </source>
</evidence>
<name>A0AC59YDU4_RANTA</name>
<dbReference type="Proteomes" id="UP001162501">
    <property type="component" value="Chromosome 13"/>
</dbReference>